<proteinExistence type="predicted"/>
<evidence type="ECO:0000313" key="2">
    <source>
        <dbReference type="Proteomes" id="UP000789739"/>
    </source>
</evidence>
<dbReference type="Proteomes" id="UP000789739">
    <property type="component" value="Unassembled WGS sequence"/>
</dbReference>
<sequence length="123" mass="13239">NVGIAILGNIVKKKATPITLLLSSASSLSMNSLPNVLSLNNAIITCSQLKRLASHHRRKVTTNGIIQVTALYNKSSSNGSSLFLRYWVSAESPDLGFLEALNRRTKIIGKSVLRSASDTSNVD</sequence>
<feature type="non-terminal residue" evidence="1">
    <location>
        <position position="1"/>
    </location>
</feature>
<dbReference type="EMBL" id="CAJVPI010003471">
    <property type="protein sequence ID" value="CAG8658817.1"/>
    <property type="molecule type" value="Genomic_DNA"/>
</dbReference>
<name>A0A9N9H4Y3_9GLOM</name>
<reference evidence="1" key="1">
    <citation type="submission" date="2021-06" db="EMBL/GenBank/DDBJ databases">
        <authorList>
            <person name="Kallberg Y."/>
            <person name="Tangrot J."/>
            <person name="Rosling A."/>
        </authorList>
    </citation>
    <scope>NUCLEOTIDE SEQUENCE</scope>
    <source>
        <strain evidence="1">BR232B</strain>
    </source>
</reference>
<evidence type="ECO:0000313" key="1">
    <source>
        <dbReference type="EMBL" id="CAG8658817.1"/>
    </source>
</evidence>
<comment type="caution">
    <text evidence="1">The sequence shown here is derived from an EMBL/GenBank/DDBJ whole genome shotgun (WGS) entry which is preliminary data.</text>
</comment>
<protein>
    <submittedName>
        <fullName evidence="1">557_t:CDS:1</fullName>
    </submittedName>
</protein>
<keyword evidence="2" id="KW-1185">Reference proteome</keyword>
<gene>
    <name evidence="1" type="ORF">PBRASI_LOCUS10671</name>
</gene>
<dbReference type="AlphaFoldDB" id="A0A9N9H4Y3"/>
<accession>A0A9N9H4Y3</accession>
<organism evidence="1 2">
    <name type="scientific">Paraglomus brasilianum</name>
    <dbReference type="NCBI Taxonomy" id="144538"/>
    <lineage>
        <taxon>Eukaryota</taxon>
        <taxon>Fungi</taxon>
        <taxon>Fungi incertae sedis</taxon>
        <taxon>Mucoromycota</taxon>
        <taxon>Glomeromycotina</taxon>
        <taxon>Glomeromycetes</taxon>
        <taxon>Paraglomerales</taxon>
        <taxon>Paraglomeraceae</taxon>
        <taxon>Paraglomus</taxon>
    </lineage>
</organism>